<proteinExistence type="predicted"/>
<dbReference type="EMBL" id="JACHNG010000001">
    <property type="protein sequence ID" value="MBB4779182.1"/>
    <property type="molecule type" value="Genomic_DNA"/>
</dbReference>
<organism evidence="1 2">
    <name type="scientific">Streptomyces rapamycinicus</name>
    <dbReference type="NCBI Taxonomy" id="1226757"/>
    <lineage>
        <taxon>Bacteria</taxon>
        <taxon>Bacillati</taxon>
        <taxon>Actinomycetota</taxon>
        <taxon>Actinomycetes</taxon>
        <taxon>Kitasatosporales</taxon>
        <taxon>Streptomycetaceae</taxon>
        <taxon>Streptomyces</taxon>
        <taxon>Streptomyces violaceusniger group</taxon>
    </lineage>
</organism>
<keyword evidence="2" id="KW-1185">Reference proteome</keyword>
<protein>
    <submittedName>
        <fullName evidence="1">Uncharacterized protein</fullName>
    </submittedName>
</protein>
<sequence length="24" mass="3116">MTRRPLWIGRSRRRRWHPRAARSR</sequence>
<dbReference type="Proteomes" id="UP000530530">
    <property type="component" value="Unassembled WGS sequence"/>
</dbReference>
<accession>A0ABR6LA20</accession>
<name>A0ABR6LA20_9ACTN</name>
<gene>
    <name evidence="1" type="ORF">BJY27_000143</name>
</gene>
<evidence type="ECO:0000313" key="2">
    <source>
        <dbReference type="Proteomes" id="UP000530530"/>
    </source>
</evidence>
<reference evidence="1 2" key="1">
    <citation type="submission" date="2020-08" db="EMBL/GenBank/DDBJ databases">
        <title>Sequencing the genomes of 1000 actinobacteria strains.</title>
        <authorList>
            <person name="Klenk H.-P."/>
        </authorList>
    </citation>
    <scope>NUCLEOTIDE SEQUENCE [LARGE SCALE GENOMIC DNA]</scope>
    <source>
        <strain evidence="1 2">DSM 41530</strain>
    </source>
</reference>
<evidence type="ECO:0000313" key="1">
    <source>
        <dbReference type="EMBL" id="MBB4779182.1"/>
    </source>
</evidence>
<comment type="caution">
    <text evidence="1">The sequence shown here is derived from an EMBL/GenBank/DDBJ whole genome shotgun (WGS) entry which is preliminary data.</text>
</comment>